<keyword evidence="2" id="KW-0430">Lectin</keyword>
<dbReference type="PANTHER" id="PTHR32401">
    <property type="entry name" value="CONCANAVALIN A-LIKE LECTIN FAMILY PROTEIN"/>
    <property type="match status" value="1"/>
</dbReference>
<feature type="transmembrane region" description="Helical" evidence="3">
    <location>
        <begin position="277"/>
        <end position="298"/>
    </location>
</feature>
<dbReference type="Gene3D" id="2.60.120.200">
    <property type="match status" value="1"/>
</dbReference>
<evidence type="ECO:0000256" key="2">
    <source>
        <dbReference type="ARBA" id="ARBA00022734"/>
    </source>
</evidence>
<gene>
    <name evidence="6" type="ORF">Tsubulata_013438</name>
</gene>
<dbReference type="InterPro" id="IPR050258">
    <property type="entry name" value="Leguminous_Lectin"/>
</dbReference>
<evidence type="ECO:0000256" key="1">
    <source>
        <dbReference type="ARBA" id="ARBA00007606"/>
    </source>
</evidence>
<keyword evidence="4" id="KW-0732">Signal</keyword>
<evidence type="ECO:0000259" key="5">
    <source>
        <dbReference type="Pfam" id="PF00139"/>
    </source>
</evidence>
<keyword evidence="3" id="KW-1133">Transmembrane helix</keyword>
<comment type="similarity">
    <text evidence="1">Belongs to the leguminous lectin family.</text>
</comment>
<sequence length="396" mass="42845">MSAFRISTSTSLTPLLLMLHLLTLTPISTLSLQTLTTTTGHPNLDPEIILLGNAKFDGNGSLVLLTTPSSSDSGLLFYKRPFKFPGFASLKTRSFSTEFAFSLTGKENSLFLFMGPRNFAAKFLGQGPFAVLSEKGHVGVEFFTSKRGNVGVLSGNVVAVNVGNVSTSNGGEKLKSWVDFDAGSKRLEARLSVLGEKRPLNPIVVYPVDVSEMWHGNEVYVGLGSFIGNLSETCSVYSWRFRLGNVGSWMHSLPADPHAYKGKGNGYFEGHDRFCRVIVFAGLILAYVCGALLVLLLLNALTTFIIRKVLFFGIDNTAQPANFRFAVTEVHVGNVVVHEIALVPPSAGHVVKLNSFAACTPDVEGLQFCPNVSGTEALTAKLRLQFSSLKNSVSKR</sequence>
<organism evidence="6 7">
    <name type="scientific">Turnera subulata</name>
    <dbReference type="NCBI Taxonomy" id="218843"/>
    <lineage>
        <taxon>Eukaryota</taxon>
        <taxon>Viridiplantae</taxon>
        <taxon>Streptophyta</taxon>
        <taxon>Embryophyta</taxon>
        <taxon>Tracheophyta</taxon>
        <taxon>Spermatophyta</taxon>
        <taxon>Magnoliopsida</taxon>
        <taxon>eudicotyledons</taxon>
        <taxon>Gunneridae</taxon>
        <taxon>Pentapetalae</taxon>
        <taxon>rosids</taxon>
        <taxon>fabids</taxon>
        <taxon>Malpighiales</taxon>
        <taxon>Passifloraceae</taxon>
        <taxon>Turnera</taxon>
    </lineage>
</organism>
<feature type="domain" description="Legume lectin" evidence="5">
    <location>
        <begin position="47"/>
        <end position="245"/>
    </location>
</feature>
<dbReference type="InterPro" id="IPR013320">
    <property type="entry name" value="ConA-like_dom_sf"/>
</dbReference>
<dbReference type="OrthoDB" id="2019747at2759"/>
<evidence type="ECO:0000313" key="6">
    <source>
        <dbReference type="EMBL" id="KAJ4836559.1"/>
    </source>
</evidence>
<keyword evidence="3" id="KW-0812">Transmembrane</keyword>
<dbReference type="PANTHER" id="PTHR32401:SF15">
    <property type="entry name" value="L-TYPE LECTIN-DOMAIN CONTAINING RECEPTOR KINASE VIII.2-LIKE"/>
    <property type="match status" value="1"/>
</dbReference>
<keyword evidence="3" id="KW-0472">Membrane</keyword>
<dbReference type="AlphaFoldDB" id="A0A9Q0FTM2"/>
<name>A0A9Q0FTM2_9ROSI</name>
<accession>A0A9Q0FTM2</accession>
<reference evidence="6" key="1">
    <citation type="submission" date="2022-02" db="EMBL/GenBank/DDBJ databases">
        <authorList>
            <person name="Henning P.M."/>
            <person name="McCubbin A.G."/>
            <person name="Shore J.S."/>
        </authorList>
    </citation>
    <scope>NUCLEOTIDE SEQUENCE</scope>
    <source>
        <strain evidence="6">F60SS</strain>
        <tissue evidence="6">Leaves</tissue>
    </source>
</reference>
<evidence type="ECO:0000313" key="7">
    <source>
        <dbReference type="Proteomes" id="UP001141552"/>
    </source>
</evidence>
<dbReference type="SUPFAM" id="SSF49899">
    <property type="entry name" value="Concanavalin A-like lectins/glucanases"/>
    <property type="match status" value="1"/>
</dbReference>
<feature type="chain" id="PRO_5040512293" description="Legume lectin domain-containing protein" evidence="4">
    <location>
        <begin position="30"/>
        <end position="396"/>
    </location>
</feature>
<dbReference type="InterPro" id="IPR001220">
    <property type="entry name" value="Legume_lectin_dom"/>
</dbReference>
<keyword evidence="7" id="KW-1185">Reference proteome</keyword>
<dbReference type="EMBL" id="JAKUCV010004077">
    <property type="protein sequence ID" value="KAJ4836559.1"/>
    <property type="molecule type" value="Genomic_DNA"/>
</dbReference>
<dbReference type="Pfam" id="PF00139">
    <property type="entry name" value="Lectin_legB"/>
    <property type="match status" value="1"/>
</dbReference>
<proteinExistence type="inferred from homology"/>
<dbReference type="GO" id="GO:0030246">
    <property type="term" value="F:carbohydrate binding"/>
    <property type="evidence" value="ECO:0007669"/>
    <property type="project" value="UniProtKB-KW"/>
</dbReference>
<evidence type="ECO:0000256" key="4">
    <source>
        <dbReference type="SAM" id="SignalP"/>
    </source>
</evidence>
<reference evidence="6" key="2">
    <citation type="journal article" date="2023" name="Plants (Basel)">
        <title>Annotation of the Turnera subulata (Passifloraceae) Draft Genome Reveals the S-Locus Evolved after the Divergence of Turneroideae from Passifloroideae in a Stepwise Manner.</title>
        <authorList>
            <person name="Henning P.M."/>
            <person name="Roalson E.H."/>
            <person name="Mir W."/>
            <person name="McCubbin A.G."/>
            <person name="Shore J.S."/>
        </authorList>
    </citation>
    <scope>NUCLEOTIDE SEQUENCE</scope>
    <source>
        <strain evidence="6">F60SS</strain>
    </source>
</reference>
<evidence type="ECO:0000256" key="3">
    <source>
        <dbReference type="SAM" id="Phobius"/>
    </source>
</evidence>
<feature type="signal peptide" evidence="4">
    <location>
        <begin position="1"/>
        <end position="29"/>
    </location>
</feature>
<comment type="caution">
    <text evidence="6">The sequence shown here is derived from an EMBL/GenBank/DDBJ whole genome shotgun (WGS) entry which is preliminary data.</text>
</comment>
<dbReference type="Proteomes" id="UP001141552">
    <property type="component" value="Unassembled WGS sequence"/>
</dbReference>
<protein>
    <recommendedName>
        <fullName evidence="5">Legume lectin domain-containing protein</fullName>
    </recommendedName>
</protein>